<feature type="compositionally biased region" description="Gly residues" evidence="1">
    <location>
        <begin position="323"/>
        <end position="336"/>
    </location>
</feature>
<gene>
    <name evidence="4" type="ORF">PCOR1329_LOCUS74881</name>
</gene>
<feature type="region of interest" description="Disordered" evidence="1">
    <location>
        <begin position="560"/>
        <end position="606"/>
    </location>
</feature>
<dbReference type="Proteomes" id="UP001189429">
    <property type="component" value="Unassembled WGS sequence"/>
</dbReference>
<sequence length="606" mass="64488">MCSAPARLGSGALLWLKAAPRRHGPALKACGVAAAAAAVALRTQLVLAAAAAGSAASLALAAPLAAWLAVGAPFRRYPYAAPSRREGVAVLAGSFNPPHLGHLQMLTHLAAAHETVYAVIGVNPSKRYAVSAYERQEGSERRPRLDWSGIDALVRKSNDNESLQLAWDAVLSQLELELLGRKPSPSSWLTVLCGYFNLTPETYRHPSAALAEAVRAARDLEEASGPEAEHVEGERVDVVAVGGVDGEVDLCKELGHVAERRPKLTSSRLWLVAGWCELARSFSPGGRAAPRRAALLAGGWCCLAAARRADPGDPRPVQLLQGAAGGGGLPGPGRAGGTSSPSGPARRGYPTSPSLHEAMRSFFPQIDQVVDNPDAKVGCDHKKEAEHKYPVKQQVRNLSSGRLVDIELIWNVAHRWSPSGWQAPGSKASHAPSNMTRQVLRDLAGRVRGGLARLRVLVFQICTTEALTLLQGPTFIFSYMKHLDDNPSTLLPHLVFAVLFEWQGWQSTGTRGLLITESSGRGFRTGEDDSLLEFDLTGSSGQGGGRSRCSPLFPLGFWRRAPGEDPRGRPAPPRGAAARPPHGGAGPRLLRAADAGGPEMDRPRPC</sequence>
<feature type="transmembrane region" description="Helical" evidence="2">
    <location>
        <begin position="47"/>
        <end position="70"/>
    </location>
</feature>
<protein>
    <recommendedName>
        <fullName evidence="3">Cytidyltransferase-like domain-containing protein</fullName>
    </recommendedName>
</protein>
<feature type="region of interest" description="Disordered" evidence="1">
    <location>
        <begin position="312"/>
        <end position="354"/>
    </location>
</feature>
<keyword evidence="5" id="KW-1185">Reference proteome</keyword>
<evidence type="ECO:0000313" key="4">
    <source>
        <dbReference type="EMBL" id="CAK0896407.1"/>
    </source>
</evidence>
<name>A0ABN9XEU7_9DINO</name>
<comment type="caution">
    <text evidence="4">The sequence shown here is derived from an EMBL/GenBank/DDBJ whole genome shotgun (WGS) entry which is preliminary data.</text>
</comment>
<dbReference type="EMBL" id="CAUYUJ010020182">
    <property type="protein sequence ID" value="CAK0896407.1"/>
    <property type="molecule type" value="Genomic_DNA"/>
</dbReference>
<accession>A0ABN9XEU7</accession>
<evidence type="ECO:0000256" key="1">
    <source>
        <dbReference type="SAM" id="MobiDB-lite"/>
    </source>
</evidence>
<evidence type="ECO:0000256" key="2">
    <source>
        <dbReference type="SAM" id="Phobius"/>
    </source>
</evidence>
<dbReference type="InterPro" id="IPR014729">
    <property type="entry name" value="Rossmann-like_a/b/a_fold"/>
</dbReference>
<evidence type="ECO:0000313" key="5">
    <source>
        <dbReference type="Proteomes" id="UP001189429"/>
    </source>
</evidence>
<evidence type="ECO:0000259" key="3">
    <source>
        <dbReference type="Pfam" id="PF01467"/>
    </source>
</evidence>
<dbReference type="InterPro" id="IPR004821">
    <property type="entry name" value="Cyt_trans-like"/>
</dbReference>
<dbReference type="Gene3D" id="3.40.50.620">
    <property type="entry name" value="HUPs"/>
    <property type="match status" value="1"/>
</dbReference>
<keyword evidence="2" id="KW-0472">Membrane</keyword>
<organism evidence="4 5">
    <name type="scientific">Prorocentrum cordatum</name>
    <dbReference type="NCBI Taxonomy" id="2364126"/>
    <lineage>
        <taxon>Eukaryota</taxon>
        <taxon>Sar</taxon>
        <taxon>Alveolata</taxon>
        <taxon>Dinophyceae</taxon>
        <taxon>Prorocentrales</taxon>
        <taxon>Prorocentraceae</taxon>
        <taxon>Prorocentrum</taxon>
    </lineage>
</organism>
<feature type="domain" description="Cytidyltransferase-like" evidence="3">
    <location>
        <begin position="91"/>
        <end position="139"/>
    </location>
</feature>
<proteinExistence type="predicted"/>
<dbReference type="Pfam" id="PF01467">
    <property type="entry name" value="CTP_transf_like"/>
    <property type="match status" value="1"/>
</dbReference>
<dbReference type="SUPFAM" id="SSF52374">
    <property type="entry name" value="Nucleotidylyl transferase"/>
    <property type="match status" value="1"/>
</dbReference>
<reference evidence="4" key="1">
    <citation type="submission" date="2023-10" db="EMBL/GenBank/DDBJ databases">
        <authorList>
            <person name="Chen Y."/>
            <person name="Shah S."/>
            <person name="Dougan E. K."/>
            <person name="Thang M."/>
            <person name="Chan C."/>
        </authorList>
    </citation>
    <scope>NUCLEOTIDE SEQUENCE [LARGE SCALE GENOMIC DNA]</scope>
</reference>
<keyword evidence="2" id="KW-1133">Transmembrane helix</keyword>
<keyword evidence="2" id="KW-0812">Transmembrane</keyword>